<feature type="compositionally biased region" description="Basic and acidic residues" evidence="1">
    <location>
        <begin position="149"/>
        <end position="169"/>
    </location>
</feature>
<name>A0ABN8J6Z5_9NEOP</name>
<keyword evidence="3" id="KW-0732">Signal</keyword>
<evidence type="ECO:0000313" key="4">
    <source>
        <dbReference type="EMBL" id="CAH2071899.1"/>
    </source>
</evidence>
<feature type="chain" id="PRO_5045671219" evidence="3">
    <location>
        <begin position="20"/>
        <end position="350"/>
    </location>
</feature>
<feature type="non-terminal residue" evidence="4">
    <location>
        <position position="1"/>
    </location>
</feature>
<feature type="compositionally biased region" description="Basic and acidic residues" evidence="1">
    <location>
        <begin position="92"/>
        <end position="101"/>
    </location>
</feature>
<keyword evidence="5" id="KW-1185">Reference proteome</keyword>
<evidence type="ECO:0000256" key="3">
    <source>
        <dbReference type="SAM" id="SignalP"/>
    </source>
</evidence>
<proteinExistence type="predicted"/>
<protein>
    <submittedName>
        <fullName evidence="4">Uncharacterized protein</fullName>
    </submittedName>
</protein>
<keyword evidence="2" id="KW-0812">Transmembrane</keyword>
<feature type="compositionally biased region" description="Basic and acidic residues" evidence="1">
    <location>
        <begin position="224"/>
        <end position="241"/>
    </location>
</feature>
<feature type="compositionally biased region" description="Basic and acidic residues" evidence="1">
    <location>
        <begin position="252"/>
        <end position="285"/>
    </location>
</feature>
<evidence type="ECO:0000256" key="1">
    <source>
        <dbReference type="SAM" id="MobiDB-lite"/>
    </source>
</evidence>
<reference evidence="4" key="1">
    <citation type="submission" date="2022-03" db="EMBL/GenBank/DDBJ databases">
        <authorList>
            <person name="Martin H S."/>
        </authorList>
    </citation>
    <scope>NUCLEOTIDE SEQUENCE</scope>
</reference>
<organism evidence="4 5">
    <name type="scientific">Iphiclides podalirius</name>
    <name type="common">scarce swallowtail</name>
    <dbReference type="NCBI Taxonomy" id="110791"/>
    <lineage>
        <taxon>Eukaryota</taxon>
        <taxon>Metazoa</taxon>
        <taxon>Ecdysozoa</taxon>
        <taxon>Arthropoda</taxon>
        <taxon>Hexapoda</taxon>
        <taxon>Insecta</taxon>
        <taxon>Pterygota</taxon>
        <taxon>Neoptera</taxon>
        <taxon>Endopterygota</taxon>
        <taxon>Lepidoptera</taxon>
        <taxon>Glossata</taxon>
        <taxon>Ditrysia</taxon>
        <taxon>Papilionoidea</taxon>
        <taxon>Papilionidae</taxon>
        <taxon>Papilioninae</taxon>
        <taxon>Iphiclides</taxon>
    </lineage>
</organism>
<evidence type="ECO:0000313" key="5">
    <source>
        <dbReference type="Proteomes" id="UP000837857"/>
    </source>
</evidence>
<feature type="region of interest" description="Disordered" evidence="1">
    <location>
        <begin position="92"/>
        <end position="302"/>
    </location>
</feature>
<dbReference type="EMBL" id="OW152818">
    <property type="protein sequence ID" value="CAH2071899.1"/>
    <property type="molecule type" value="Genomic_DNA"/>
</dbReference>
<keyword evidence="2" id="KW-1133">Transmembrane helix</keyword>
<keyword evidence="2" id="KW-0472">Membrane</keyword>
<feature type="signal peptide" evidence="3">
    <location>
        <begin position="1"/>
        <end position="19"/>
    </location>
</feature>
<feature type="transmembrane region" description="Helical" evidence="2">
    <location>
        <begin position="308"/>
        <end position="329"/>
    </location>
</feature>
<feature type="compositionally biased region" description="Basic and acidic residues" evidence="1">
    <location>
        <begin position="192"/>
        <end position="213"/>
    </location>
</feature>
<accession>A0ABN8J6Z5</accession>
<sequence>MQRLVKLICLFAIVRSAHSQSCSPSIITVNVENGDLLLDKTQVCSCFKPKNETGGDTCDYGIRELEGKLHISLKVLCAEACVRGRDNKSIEIISDGKRDPTKPTPGELLDKENGTEPNPLPPITMGDEKTGGNDSLTSISSLGSSPTGKVREDEIKNKNDTKKSGEDAPKNATESTPKLTDDKKNVNVTKTSGEEATERDAESNPKLTDDKKNVNVTKTSGGEPTERATESTPKLTDDKKNVNVTTTSGEEATERGTENIPKLADDKKNVNVTKKSGEEATERATESTSGEGEIQKQKLGAENGSTGYTTGSVVLFFFCGLLVGVFLIFATKYAYSKYKAAEYDVERRPA</sequence>
<feature type="compositionally biased region" description="Low complexity" evidence="1">
    <location>
        <begin position="135"/>
        <end position="148"/>
    </location>
</feature>
<gene>
    <name evidence="4" type="ORF">IPOD504_LOCUS15317</name>
</gene>
<evidence type="ECO:0000256" key="2">
    <source>
        <dbReference type="SAM" id="Phobius"/>
    </source>
</evidence>
<dbReference type="Proteomes" id="UP000837857">
    <property type="component" value="Chromosome 6"/>
</dbReference>